<evidence type="ECO:0000313" key="3">
    <source>
        <dbReference type="Proteomes" id="UP000704611"/>
    </source>
</evidence>
<name>A0ABS6MLW7_9GAMM</name>
<dbReference type="EMBL" id="JAHRID010000005">
    <property type="protein sequence ID" value="MBV2129792.1"/>
    <property type="molecule type" value="Genomic_DNA"/>
</dbReference>
<keyword evidence="1" id="KW-0732">Signal</keyword>
<dbReference type="Proteomes" id="UP000704611">
    <property type="component" value="Unassembled WGS sequence"/>
</dbReference>
<sequence length="313" mass="35042">MIAGFSKVAAVLMLLGTSGLAGQENDGPELRLSVPVTETDTNVIHWAINDAPPFHVLHGEYQRNGICDVLTSVVHRYLPEQQLSYLQMPQPRISQALDNKEPVCFPCMIYKPEGEARAVYSLPTHFYYPHHIITSAATAKTLRALYGEPVSLEKLLDDPRFRLGYPSGRRYGVLQPLLNEHDPYLARAGTGGAVAILHMITSGRLDYTIDYPIVANYYQQLYSRNMETLEIAETNGRPVAGAIGCANTAWGQSKIAEINKVISRIRQDPELLEVLQLWHSNNRSDDNDFESFNQQWLQKFDDSAAEAAQGLRQ</sequence>
<comment type="caution">
    <text evidence="2">The sequence shown here is derived from an EMBL/GenBank/DDBJ whole genome shotgun (WGS) entry which is preliminary data.</text>
</comment>
<feature type="signal peptide" evidence="1">
    <location>
        <begin position="1"/>
        <end position="21"/>
    </location>
</feature>
<accession>A0ABS6MLW7</accession>
<reference evidence="2 3" key="1">
    <citation type="submission" date="2021-06" db="EMBL/GenBank/DDBJ databases">
        <title>Rheinheimera indica sp. nov., isolated from deep-sea sediment.</title>
        <authorList>
            <person name="Wang Z."/>
            <person name="Zhang X.-Y."/>
        </authorList>
    </citation>
    <scope>NUCLEOTIDE SEQUENCE [LARGE SCALE GENOMIC DNA]</scope>
    <source>
        <strain evidence="2 3">SM2107</strain>
    </source>
</reference>
<protein>
    <recommendedName>
        <fullName evidence="4">ABC transporter substrate-binding protein</fullName>
    </recommendedName>
</protein>
<evidence type="ECO:0008006" key="4">
    <source>
        <dbReference type="Google" id="ProtNLM"/>
    </source>
</evidence>
<keyword evidence="3" id="KW-1185">Reference proteome</keyword>
<feature type="chain" id="PRO_5046386513" description="ABC transporter substrate-binding protein" evidence="1">
    <location>
        <begin position="22"/>
        <end position="313"/>
    </location>
</feature>
<proteinExistence type="predicted"/>
<organism evidence="2 3">
    <name type="scientific">Arsukibacterium indicum</name>
    <dbReference type="NCBI Taxonomy" id="2848612"/>
    <lineage>
        <taxon>Bacteria</taxon>
        <taxon>Pseudomonadati</taxon>
        <taxon>Pseudomonadota</taxon>
        <taxon>Gammaproteobacteria</taxon>
        <taxon>Chromatiales</taxon>
        <taxon>Chromatiaceae</taxon>
        <taxon>Arsukibacterium</taxon>
    </lineage>
</organism>
<dbReference type="RefSeq" id="WP_217669427.1">
    <property type="nucleotide sequence ID" value="NZ_JAHRID010000005.1"/>
</dbReference>
<gene>
    <name evidence="2" type="ORF">KQY15_11915</name>
</gene>
<evidence type="ECO:0000313" key="2">
    <source>
        <dbReference type="EMBL" id="MBV2129792.1"/>
    </source>
</evidence>
<evidence type="ECO:0000256" key="1">
    <source>
        <dbReference type="SAM" id="SignalP"/>
    </source>
</evidence>